<dbReference type="KEGG" id="seu:SEQ_0700"/>
<dbReference type="AlphaFoldDB" id="C0M9M1"/>
<keyword evidence="1" id="KW-1133">Transmembrane helix</keyword>
<dbReference type="Pfam" id="PF06961">
    <property type="entry name" value="DUF1294"/>
    <property type="match status" value="1"/>
</dbReference>
<dbReference type="OrthoDB" id="1698854at2"/>
<dbReference type="HOGENOM" id="CLU_091970_3_2_9"/>
<feature type="transmembrane region" description="Helical" evidence="1">
    <location>
        <begin position="75"/>
        <end position="96"/>
    </location>
</feature>
<keyword evidence="1" id="KW-0472">Membrane</keyword>
<gene>
    <name evidence="2" type="ordered locus">SEQ_0700</name>
</gene>
<proteinExistence type="predicted"/>
<dbReference type="InterPro" id="IPR010718">
    <property type="entry name" value="DUF1294"/>
</dbReference>
<evidence type="ECO:0000256" key="1">
    <source>
        <dbReference type="SAM" id="Phobius"/>
    </source>
</evidence>
<sequence length="101" mass="11727">MSCSAVIGDRQMLPSLILLFGWNAVVFAAYGSDKHRAQKGQWRLSEKMLLTLSLLCGGIGAYLAGHYFNHKTKKWYFVLSWYMGILMTLVLCYYLYQWYIL</sequence>
<protein>
    <submittedName>
        <fullName evidence="2">Putative membrane protein</fullName>
    </submittedName>
</protein>
<reference evidence="2 3" key="1">
    <citation type="journal article" date="2009" name="PLoS Pathog.">
        <title>Genomic evidence for the evolution of Streptococcus equi: host restriction, increased virulence, and genetic exchange with human pathogens.</title>
        <authorList>
            <person name="Holden M.T.G."/>
            <person name="Heather Z."/>
            <person name="Paillot R."/>
            <person name="Steward K.F."/>
            <person name="Webb K."/>
            <person name="Ainslie F."/>
            <person name="Jourdan T."/>
            <person name="Bason N.C."/>
            <person name="Holroyd N.E."/>
            <person name="Mungall K."/>
            <person name="Quail M.A."/>
            <person name="Sanders M."/>
            <person name="Simmonds M."/>
            <person name="Willey D."/>
            <person name="Brooks K."/>
            <person name="Aanensen D.M."/>
            <person name="Spratt B.G."/>
            <person name="Jolley K.A."/>
            <person name="Maiden M.C.J."/>
            <person name="Kehoe M."/>
            <person name="Chanter N."/>
            <person name="Bentley S.D."/>
            <person name="Robinson C."/>
            <person name="Maskell D.J."/>
            <person name="Parkhill J."/>
            <person name="Waller A.S."/>
        </authorList>
    </citation>
    <scope>NUCLEOTIDE SEQUENCE [LARGE SCALE GENOMIC DNA]</scope>
    <source>
        <strain evidence="2 3">4047</strain>
    </source>
</reference>
<dbReference type="Proteomes" id="UP000001365">
    <property type="component" value="Chromosome"/>
</dbReference>
<name>C0M9M1_STRE4</name>
<evidence type="ECO:0000313" key="2">
    <source>
        <dbReference type="EMBL" id="CAW93061.1"/>
    </source>
</evidence>
<dbReference type="EMBL" id="FM204883">
    <property type="protein sequence ID" value="CAW93061.1"/>
    <property type="molecule type" value="Genomic_DNA"/>
</dbReference>
<organism evidence="2 3">
    <name type="scientific">Streptococcus equi subsp. equi (strain 4047)</name>
    <dbReference type="NCBI Taxonomy" id="553482"/>
    <lineage>
        <taxon>Bacteria</taxon>
        <taxon>Bacillati</taxon>
        <taxon>Bacillota</taxon>
        <taxon>Bacilli</taxon>
        <taxon>Lactobacillales</taxon>
        <taxon>Streptococcaceae</taxon>
        <taxon>Streptococcus</taxon>
    </lineage>
</organism>
<feature type="transmembrane region" description="Helical" evidence="1">
    <location>
        <begin position="12"/>
        <end position="30"/>
    </location>
</feature>
<feature type="transmembrane region" description="Helical" evidence="1">
    <location>
        <begin position="50"/>
        <end position="69"/>
    </location>
</feature>
<keyword evidence="1" id="KW-0812">Transmembrane</keyword>
<evidence type="ECO:0000313" key="3">
    <source>
        <dbReference type="Proteomes" id="UP000001365"/>
    </source>
</evidence>
<accession>C0M9M1</accession>